<dbReference type="PANTHER" id="PTHR30136:SF24">
    <property type="entry name" value="HTH-TYPE TRANSCRIPTIONAL REPRESSOR ALLR"/>
    <property type="match status" value="1"/>
</dbReference>
<dbReference type="Proteomes" id="UP000294947">
    <property type="component" value="Unassembled WGS sequence"/>
</dbReference>
<dbReference type="GO" id="GO:0003677">
    <property type="term" value="F:DNA binding"/>
    <property type="evidence" value="ECO:0007669"/>
    <property type="project" value="UniProtKB-KW"/>
</dbReference>
<sequence>MVETGTASTRVDGGVRSIARAVEVLELFDVAHPIRQLRELVALTGLPKTTVVRLLATLESLGLIVDRGDSSYGPGPGFLRWVKLADSLWEVGAEARQIMSGLIDDCGETVNVYIRQGLNRIAIAQVEGTATVRSVVEVGVPYPLATGAAAKILLGGVSEEVLRDLVAQRSDLQLKPLRREVASIREAGYAVTHGERELGASAVAAPIVAADGRVIAALSMSGPTSRFTADRVGRYVDAVTAAAREISNAGLGPVEVFL</sequence>
<accession>A0A4R4XZA2</accession>
<dbReference type="RefSeq" id="WP_132494075.1">
    <property type="nucleotide sequence ID" value="NZ_SMKW01000101.1"/>
</dbReference>
<proteinExistence type="predicted"/>
<keyword evidence="3" id="KW-0804">Transcription</keyword>
<feature type="domain" description="IclR-ED" evidence="5">
    <location>
        <begin position="77"/>
        <end position="252"/>
    </location>
</feature>
<dbReference type="SUPFAM" id="SSF46785">
    <property type="entry name" value="Winged helix' DNA-binding domain"/>
    <property type="match status" value="1"/>
</dbReference>
<reference evidence="6 7" key="1">
    <citation type="submission" date="2019-03" db="EMBL/GenBank/DDBJ databases">
        <title>Draft genome sequences of novel Actinobacteria.</title>
        <authorList>
            <person name="Sahin N."/>
            <person name="Ay H."/>
            <person name="Saygin H."/>
        </authorList>
    </citation>
    <scope>NUCLEOTIDE SEQUENCE [LARGE SCALE GENOMIC DNA]</scope>
    <source>
        <strain evidence="6 7">7K502</strain>
    </source>
</reference>
<evidence type="ECO:0000256" key="2">
    <source>
        <dbReference type="ARBA" id="ARBA00023125"/>
    </source>
</evidence>
<dbReference type="PANTHER" id="PTHR30136">
    <property type="entry name" value="HELIX-TURN-HELIX TRANSCRIPTIONAL REGULATOR, ICLR FAMILY"/>
    <property type="match status" value="1"/>
</dbReference>
<dbReference type="SMART" id="SM00346">
    <property type="entry name" value="HTH_ICLR"/>
    <property type="match status" value="1"/>
</dbReference>
<dbReference type="PROSITE" id="PS51077">
    <property type="entry name" value="HTH_ICLR"/>
    <property type="match status" value="1"/>
</dbReference>
<dbReference type="GO" id="GO:0045892">
    <property type="term" value="P:negative regulation of DNA-templated transcription"/>
    <property type="evidence" value="ECO:0007669"/>
    <property type="project" value="TreeGrafter"/>
</dbReference>
<protein>
    <submittedName>
        <fullName evidence="6">IclR family transcriptional regulator</fullName>
    </submittedName>
</protein>
<name>A0A4R4XZA2_9PSEU</name>
<dbReference type="InterPro" id="IPR029016">
    <property type="entry name" value="GAF-like_dom_sf"/>
</dbReference>
<dbReference type="GO" id="GO:0003700">
    <property type="term" value="F:DNA-binding transcription factor activity"/>
    <property type="evidence" value="ECO:0007669"/>
    <property type="project" value="TreeGrafter"/>
</dbReference>
<organism evidence="6 7">
    <name type="scientific">Saccharopolyspora elongata</name>
    <dbReference type="NCBI Taxonomy" id="2530387"/>
    <lineage>
        <taxon>Bacteria</taxon>
        <taxon>Bacillati</taxon>
        <taxon>Actinomycetota</taxon>
        <taxon>Actinomycetes</taxon>
        <taxon>Pseudonocardiales</taxon>
        <taxon>Pseudonocardiaceae</taxon>
        <taxon>Saccharopolyspora</taxon>
    </lineage>
</organism>
<keyword evidence="1" id="KW-0805">Transcription regulation</keyword>
<evidence type="ECO:0000259" key="4">
    <source>
        <dbReference type="PROSITE" id="PS51077"/>
    </source>
</evidence>
<dbReference type="Pfam" id="PF01614">
    <property type="entry name" value="IclR_C"/>
    <property type="match status" value="1"/>
</dbReference>
<dbReference type="Gene3D" id="1.10.10.10">
    <property type="entry name" value="Winged helix-like DNA-binding domain superfamily/Winged helix DNA-binding domain"/>
    <property type="match status" value="1"/>
</dbReference>
<dbReference type="InterPro" id="IPR036388">
    <property type="entry name" value="WH-like_DNA-bd_sf"/>
</dbReference>
<dbReference type="EMBL" id="SMKW01000101">
    <property type="protein sequence ID" value="TDD37045.1"/>
    <property type="molecule type" value="Genomic_DNA"/>
</dbReference>
<evidence type="ECO:0000256" key="1">
    <source>
        <dbReference type="ARBA" id="ARBA00023015"/>
    </source>
</evidence>
<comment type="caution">
    <text evidence="6">The sequence shown here is derived from an EMBL/GenBank/DDBJ whole genome shotgun (WGS) entry which is preliminary data.</text>
</comment>
<evidence type="ECO:0000313" key="7">
    <source>
        <dbReference type="Proteomes" id="UP000294947"/>
    </source>
</evidence>
<evidence type="ECO:0000256" key="3">
    <source>
        <dbReference type="ARBA" id="ARBA00023163"/>
    </source>
</evidence>
<dbReference type="InterPro" id="IPR005471">
    <property type="entry name" value="Tscrpt_reg_IclR_N"/>
</dbReference>
<dbReference type="Gene3D" id="3.30.450.40">
    <property type="match status" value="1"/>
</dbReference>
<dbReference type="InterPro" id="IPR014757">
    <property type="entry name" value="Tscrpt_reg_IclR_C"/>
</dbReference>
<feature type="domain" description="HTH iclR-type" evidence="4">
    <location>
        <begin position="15"/>
        <end position="76"/>
    </location>
</feature>
<dbReference type="InterPro" id="IPR036390">
    <property type="entry name" value="WH_DNA-bd_sf"/>
</dbReference>
<gene>
    <name evidence="6" type="ORF">E1288_41055</name>
</gene>
<dbReference type="OrthoDB" id="7274111at2"/>
<keyword evidence="2" id="KW-0238">DNA-binding</keyword>
<evidence type="ECO:0000313" key="6">
    <source>
        <dbReference type="EMBL" id="TDD37045.1"/>
    </source>
</evidence>
<dbReference type="AlphaFoldDB" id="A0A4R4XZA2"/>
<keyword evidence="7" id="KW-1185">Reference proteome</keyword>
<dbReference type="SUPFAM" id="SSF55781">
    <property type="entry name" value="GAF domain-like"/>
    <property type="match status" value="1"/>
</dbReference>
<dbReference type="Pfam" id="PF09339">
    <property type="entry name" value="HTH_IclR"/>
    <property type="match status" value="1"/>
</dbReference>
<dbReference type="PROSITE" id="PS51078">
    <property type="entry name" value="ICLR_ED"/>
    <property type="match status" value="1"/>
</dbReference>
<dbReference type="InterPro" id="IPR050707">
    <property type="entry name" value="HTH_MetabolicPath_Reg"/>
</dbReference>
<evidence type="ECO:0000259" key="5">
    <source>
        <dbReference type="PROSITE" id="PS51078"/>
    </source>
</evidence>